<reference evidence="2 3" key="1">
    <citation type="journal article" date="2019" name="Commun. Biol.">
        <title>The bagworm genome reveals a unique fibroin gene that provides high tensile strength.</title>
        <authorList>
            <person name="Kono N."/>
            <person name="Nakamura H."/>
            <person name="Ohtoshi R."/>
            <person name="Tomita M."/>
            <person name="Numata K."/>
            <person name="Arakawa K."/>
        </authorList>
    </citation>
    <scope>NUCLEOTIDE SEQUENCE [LARGE SCALE GENOMIC DNA]</scope>
</reference>
<proteinExistence type="predicted"/>
<accession>A0A4C1V8J8</accession>
<feature type="compositionally biased region" description="Basic residues" evidence="1">
    <location>
        <begin position="64"/>
        <end position="83"/>
    </location>
</feature>
<comment type="caution">
    <text evidence="2">The sequence shown here is derived from an EMBL/GenBank/DDBJ whole genome shotgun (WGS) entry which is preliminary data.</text>
</comment>
<dbReference type="AlphaFoldDB" id="A0A4C1V8J8"/>
<dbReference type="EMBL" id="BGZK01000295">
    <property type="protein sequence ID" value="GBP34826.1"/>
    <property type="molecule type" value="Genomic_DNA"/>
</dbReference>
<protein>
    <submittedName>
        <fullName evidence="2">Uncharacterized protein</fullName>
    </submittedName>
</protein>
<sequence>MINILAVNGARRSRPGRRADGAARRCCRRARWAPDLSVILLEKTELTGVHTSARPPDRPFISSHTHHARRPARRSRSSRRAARSRPAGVRYRSGHLSARRPRRYRFKFIISQWAPARPLTRALTPPDNIGPVPLAKSELQIQFKVEITERHLLVTLAEGGMTPFNYCTTSVTEAAQTVRRDALGRRDIIPEASHVDTTESSEPQSTLVSAVRILTNIPRLVLKLVKIFEG</sequence>
<organism evidence="2 3">
    <name type="scientific">Eumeta variegata</name>
    <name type="common">Bagworm moth</name>
    <name type="synonym">Eumeta japonica</name>
    <dbReference type="NCBI Taxonomy" id="151549"/>
    <lineage>
        <taxon>Eukaryota</taxon>
        <taxon>Metazoa</taxon>
        <taxon>Ecdysozoa</taxon>
        <taxon>Arthropoda</taxon>
        <taxon>Hexapoda</taxon>
        <taxon>Insecta</taxon>
        <taxon>Pterygota</taxon>
        <taxon>Neoptera</taxon>
        <taxon>Endopterygota</taxon>
        <taxon>Lepidoptera</taxon>
        <taxon>Glossata</taxon>
        <taxon>Ditrysia</taxon>
        <taxon>Tineoidea</taxon>
        <taxon>Psychidae</taxon>
        <taxon>Oiketicinae</taxon>
        <taxon>Eumeta</taxon>
    </lineage>
</organism>
<feature type="region of interest" description="Disordered" evidence="1">
    <location>
        <begin position="1"/>
        <end position="21"/>
    </location>
</feature>
<evidence type="ECO:0000256" key="1">
    <source>
        <dbReference type="SAM" id="MobiDB-lite"/>
    </source>
</evidence>
<dbReference type="Proteomes" id="UP000299102">
    <property type="component" value="Unassembled WGS sequence"/>
</dbReference>
<evidence type="ECO:0000313" key="3">
    <source>
        <dbReference type="Proteomes" id="UP000299102"/>
    </source>
</evidence>
<evidence type="ECO:0000313" key="2">
    <source>
        <dbReference type="EMBL" id="GBP34826.1"/>
    </source>
</evidence>
<dbReference type="OrthoDB" id="447953at2759"/>
<keyword evidence="3" id="KW-1185">Reference proteome</keyword>
<name>A0A4C1V8J8_EUMVA</name>
<feature type="region of interest" description="Disordered" evidence="1">
    <location>
        <begin position="49"/>
        <end position="96"/>
    </location>
</feature>
<gene>
    <name evidence="2" type="ORF">EVAR_95930_1</name>
</gene>